<dbReference type="AlphaFoldDB" id="A0A9P1J6P5"/>
<dbReference type="PANTHER" id="PTHR10127">
    <property type="entry name" value="DISCOIDIN, CUB, EGF, LAMININ , AND ZINC METALLOPROTEASE DOMAIN CONTAINING"/>
    <property type="match status" value="1"/>
</dbReference>
<dbReference type="Pfam" id="PF01400">
    <property type="entry name" value="Astacin"/>
    <property type="match status" value="1"/>
</dbReference>
<dbReference type="PROSITE" id="PS51864">
    <property type="entry name" value="ASTACIN"/>
    <property type="match status" value="1"/>
</dbReference>
<comment type="subcellular location">
    <subcellularLocation>
        <location evidence="1 13">Secreted</location>
    </subcellularLocation>
</comment>
<dbReference type="EMBL" id="CANHGI010000006">
    <property type="protein sequence ID" value="CAI5456645.1"/>
    <property type="molecule type" value="Genomic_DNA"/>
</dbReference>
<dbReference type="PROSITE" id="PS01180">
    <property type="entry name" value="CUB"/>
    <property type="match status" value="1"/>
</dbReference>
<feature type="region of interest" description="Disordered" evidence="17">
    <location>
        <begin position="507"/>
        <end position="537"/>
    </location>
</feature>
<keyword evidence="11" id="KW-1015">Disulfide bond</keyword>
<feature type="binding site" evidence="15">
    <location>
        <position position="214"/>
    </location>
    <ligand>
        <name>Zn(2+)</name>
        <dbReference type="ChEBI" id="CHEBI:29105"/>
        <note>catalytic</note>
    </ligand>
</feature>
<dbReference type="InterPro" id="IPR036383">
    <property type="entry name" value="TSP1_rpt_sf"/>
</dbReference>
<dbReference type="SMART" id="SM00209">
    <property type="entry name" value="TSP1"/>
    <property type="match status" value="1"/>
</dbReference>
<dbReference type="GO" id="GO:0005576">
    <property type="term" value="C:extracellular region"/>
    <property type="evidence" value="ECO:0007669"/>
    <property type="project" value="UniProtKB-SubCell"/>
</dbReference>
<keyword evidence="9 15" id="KW-0482">Metalloprotease</keyword>
<organism evidence="20 21">
    <name type="scientific">Caenorhabditis angaria</name>
    <dbReference type="NCBI Taxonomy" id="860376"/>
    <lineage>
        <taxon>Eukaryota</taxon>
        <taxon>Metazoa</taxon>
        <taxon>Ecdysozoa</taxon>
        <taxon>Nematoda</taxon>
        <taxon>Chromadorea</taxon>
        <taxon>Rhabditida</taxon>
        <taxon>Rhabditina</taxon>
        <taxon>Rhabditomorpha</taxon>
        <taxon>Rhabditoidea</taxon>
        <taxon>Rhabditidae</taxon>
        <taxon>Peloderinae</taxon>
        <taxon>Caenorhabditis</taxon>
    </lineage>
</organism>
<dbReference type="Gene3D" id="2.20.100.10">
    <property type="entry name" value="Thrombospondin type-1 (TSP1) repeat"/>
    <property type="match status" value="1"/>
</dbReference>
<dbReference type="GO" id="GO:0006508">
    <property type="term" value="P:proteolysis"/>
    <property type="evidence" value="ECO:0007669"/>
    <property type="project" value="UniProtKB-KW"/>
</dbReference>
<evidence type="ECO:0000313" key="21">
    <source>
        <dbReference type="Proteomes" id="UP001152747"/>
    </source>
</evidence>
<dbReference type="InterPro" id="IPR034035">
    <property type="entry name" value="Astacin-like_dom"/>
</dbReference>
<feature type="active site" evidence="15">
    <location>
        <position position="205"/>
    </location>
</feature>
<evidence type="ECO:0000256" key="4">
    <source>
        <dbReference type="ARBA" id="ARBA00022670"/>
    </source>
</evidence>
<comment type="cofactor">
    <cofactor evidence="15 16">
        <name>Zn(2+)</name>
        <dbReference type="ChEBI" id="CHEBI:29105"/>
    </cofactor>
    <text evidence="15 16">Binds 1 zinc ion per subunit.</text>
</comment>
<evidence type="ECO:0000256" key="5">
    <source>
        <dbReference type="ARBA" id="ARBA00022723"/>
    </source>
</evidence>
<feature type="region of interest" description="Disordered" evidence="17">
    <location>
        <begin position="471"/>
        <end position="495"/>
    </location>
</feature>
<feature type="domain" description="Peptidase M12A" evidence="19">
    <location>
        <begin position="110"/>
        <end position="309"/>
    </location>
</feature>
<dbReference type="InterPro" id="IPR000859">
    <property type="entry name" value="CUB_dom"/>
</dbReference>
<evidence type="ECO:0000256" key="17">
    <source>
        <dbReference type="SAM" id="MobiDB-lite"/>
    </source>
</evidence>
<comment type="caution">
    <text evidence="14">Lacks conserved residue(s) required for the propagation of feature annotation.</text>
</comment>
<gene>
    <name evidence="20" type="ORF">CAMP_LOCUS19282</name>
</gene>
<dbReference type="GO" id="GO:0008270">
    <property type="term" value="F:zinc ion binding"/>
    <property type="evidence" value="ECO:0007669"/>
    <property type="project" value="UniProtKB-UniRule"/>
</dbReference>
<dbReference type="InterPro" id="IPR035914">
    <property type="entry name" value="Sperma_CUB_dom_sf"/>
</dbReference>
<feature type="signal peptide" evidence="13 16">
    <location>
        <begin position="1"/>
        <end position="30"/>
    </location>
</feature>
<name>A0A9P1J6P5_9PELO</name>
<dbReference type="FunFam" id="3.40.390.10:FF:000083">
    <property type="entry name" value="Zinc metalloproteinase"/>
    <property type="match status" value="1"/>
</dbReference>
<dbReference type="Gene3D" id="3.40.390.10">
    <property type="entry name" value="Collagenase (Catalytic Domain)"/>
    <property type="match status" value="1"/>
</dbReference>
<dbReference type="CDD" id="cd00041">
    <property type="entry name" value="CUB"/>
    <property type="match status" value="1"/>
</dbReference>
<dbReference type="PROSITE" id="PS50092">
    <property type="entry name" value="TSP1"/>
    <property type="match status" value="1"/>
</dbReference>
<keyword evidence="6 13" id="KW-0732">Signal</keyword>
<dbReference type="PANTHER" id="PTHR10127:SF810">
    <property type="entry name" value="ZINC METALLOPROTEINASE NAS-38"/>
    <property type="match status" value="1"/>
</dbReference>
<dbReference type="SMART" id="SM00235">
    <property type="entry name" value="ZnMc"/>
    <property type="match status" value="1"/>
</dbReference>
<evidence type="ECO:0000256" key="6">
    <source>
        <dbReference type="ARBA" id="ARBA00022729"/>
    </source>
</evidence>
<dbReference type="GO" id="GO:0018996">
    <property type="term" value="P:molting cycle, collagen and cuticulin-based cuticle"/>
    <property type="evidence" value="ECO:0007669"/>
    <property type="project" value="InterPro"/>
</dbReference>
<evidence type="ECO:0000256" key="10">
    <source>
        <dbReference type="ARBA" id="ARBA00023145"/>
    </source>
</evidence>
<evidence type="ECO:0000256" key="3">
    <source>
        <dbReference type="ARBA" id="ARBA00022536"/>
    </source>
</evidence>
<keyword evidence="3" id="KW-0245">EGF-like domain</keyword>
<keyword evidence="8 15" id="KW-0862">Zinc</keyword>
<keyword evidence="7 15" id="KW-0378">Hydrolase</keyword>
<evidence type="ECO:0000256" key="16">
    <source>
        <dbReference type="RuleBase" id="RU361183"/>
    </source>
</evidence>
<proteinExistence type="predicted"/>
<evidence type="ECO:0000256" key="1">
    <source>
        <dbReference type="ARBA" id="ARBA00004613"/>
    </source>
</evidence>
<evidence type="ECO:0000256" key="15">
    <source>
        <dbReference type="PROSITE-ProRule" id="PRU01211"/>
    </source>
</evidence>
<keyword evidence="12" id="KW-0325">Glycoprotein</keyword>
<feature type="compositionally biased region" description="Low complexity" evidence="17">
    <location>
        <begin position="478"/>
        <end position="493"/>
    </location>
</feature>
<protein>
    <recommendedName>
        <fullName evidence="13">Zinc metalloproteinase</fullName>
    </recommendedName>
</protein>
<keyword evidence="21" id="KW-1185">Reference proteome</keyword>
<dbReference type="Pfam" id="PF00431">
    <property type="entry name" value="CUB"/>
    <property type="match status" value="1"/>
</dbReference>
<dbReference type="InterPro" id="IPR000884">
    <property type="entry name" value="TSP1_rpt"/>
</dbReference>
<evidence type="ECO:0000256" key="7">
    <source>
        <dbReference type="ARBA" id="ARBA00022801"/>
    </source>
</evidence>
<dbReference type="InterPro" id="IPR017050">
    <property type="entry name" value="Metallopeptidase_nem"/>
</dbReference>
<evidence type="ECO:0000259" key="18">
    <source>
        <dbReference type="PROSITE" id="PS01180"/>
    </source>
</evidence>
<evidence type="ECO:0000256" key="13">
    <source>
        <dbReference type="PIRNR" id="PIRNR036365"/>
    </source>
</evidence>
<keyword evidence="5 15" id="KW-0479">Metal-binding</keyword>
<dbReference type="SUPFAM" id="SSF49854">
    <property type="entry name" value="Spermadhesin, CUB domain"/>
    <property type="match status" value="1"/>
</dbReference>
<feature type="binding site" evidence="15">
    <location>
        <position position="204"/>
    </location>
    <ligand>
        <name>Zn(2+)</name>
        <dbReference type="ChEBI" id="CHEBI:29105"/>
        <note>catalytic</note>
    </ligand>
</feature>
<dbReference type="Gene3D" id="2.60.120.290">
    <property type="entry name" value="Spermadhesin, CUB domain"/>
    <property type="match status" value="1"/>
</dbReference>
<accession>A0A9P1J6P5</accession>
<dbReference type="InterPro" id="IPR001506">
    <property type="entry name" value="Peptidase_M12A"/>
</dbReference>
<feature type="compositionally biased region" description="Low complexity" evidence="17">
    <location>
        <begin position="509"/>
        <end position="537"/>
    </location>
</feature>
<dbReference type="PRINTS" id="PR00480">
    <property type="entry name" value="ASTACIN"/>
</dbReference>
<evidence type="ECO:0000256" key="2">
    <source>
        <dbReference type="ARBA" id="ARBA00022525"/>
    </source>
</evidence>
<dbReference type="Proteomes" id="UP001152747">
    <property type="component" value="Unassembled WGS sequence"/>
</dbReference>
<dbReference type="InterPro" id="IPR006026">
    <property type="entry name" value="Peptidase_Metallo"/>
</dbReference>
<dbReference type="OrthoDB" id="291007at2759"/>
<evidence type="ECO:0000256" key="8">
    <source>
        <dbReference type="ARBA" id="ARBA00022833"/>
    </source>
</evidence>
<dbReference type="GO" id="GO:0004222">
    <property type="term" value="F:metalloendopeptidase activity"/>
    <property type="evidence" value="ECO:0007669"/>
    <property type="project" value="UniProtKB-UniRule"/>
</dbReference>
<evidence type="ECO:0000259" key="19">
    <source>
        <dbReference type="PROSITE" id="PS51864"/>
    </source>
</evidence>
<evidence type="ECO:0000256" key="12">
    <source>
        <dbReference type="ARBA" id="ARBA00023180"/>
    </source>
</evidence>
<reference evidence="20" key="1">
    <citation type="submission" date="2022-11" db="EMBL/GenBank/DDBJ databases">
        <authorList>
            <person name="Kikuchi T."/>
        </authorList>
    </citation>
    <scope>NUCLEOTIDE SEQUENCE</scope>
    <source>
        <strain evidence="20">PS1010</strain>
    </source>
</reference>
<evidence type="ECO:0000256" key="11">
    <source>
        <dbReference type="ARBA" id="ARBA00023157"/>
    </source>
</evidence>
<evidence type="ECO:0000256" key="9">
    <source>
        <dbReference type="ARBA" id="ARBA00023049"/>
    </source>
</evidence>
<dbReference type="CDD" id="cd04280">
    <property type="entry name" value="ZnMc_astacin_like"/>
    <property type="match status" value="1"/>
</dbReference>
<keyword evidence="2 13" id="KW-0964">Secreted</keyword>
<sequence length="691" mass="77330">MHLFFDAFLIASSLHLILLLDCARIPKASKKQLEHVKKLLNDQVESHNNQIQNDGFDLFQTMHRDPHAKLHHDELSVNNIDEYFQGDMDLSEQQIKIIEDQFVEGKREKRKIGKTPLYKKWDTSIPISFDFSDSIPPKTRQKIREAMILWQRNTCIRFQEGGPNVNRLEFFDGGGCSSFVGKVGGTQGISISTPGCDVVGIISHEIGHSLGIFHEQARPDQERHIAINYNNIPLARWNNFQAVDDNHADTFDLPYDTGSVMHYGPYGFASDPYTPTIRTLEKAQQSTIGQRAGPSFLDYQAINVAYDCVSRCGPLPCLRGGYPNPNDCSSCLCPEGLSGQFCEKVYPSTEQCGGTLFANKEIKYISSPNYPNEFPLNTECNWIIVAPAEGRVFMEFEGDFDFLCEDTCDKAYVEVKYHNDKRLTGARYCCSLTPRNKFISFTNEMIIIMKGFNYTSIGFNAKYWSNLGEPEPERKIETTSTSSTTSTTTTTTTVLPPRPIKKVKHLVKPTTRAPVATTTTTVPPTTVPTTTEAATSTPAPVTLTTPVTLFPTLAPIIPILASTQAPDVINSVLECGCGSWSEWQGECSQQCGGCGQHTRTRTCEKESCRKEEKRHCNFATCPEGTNFLINNSEFHILWRGCCVGLFRSGDQCTALETEQNPFFKIINSLLSIQDAKNNSTMIAKRLMRGEH</sequence>
<dbReference type="PIRSF" id="PIRSF036365">
    <property type="entry name" value="Astacin_nematoda"/>
    <property type="match status" value="1"/>
</dbReference>
<keyword evidence="4 15" id="KW-0645">Protease</keyword>
<evidence type="ECO:0000313" key="20">
    <source>
        <dbReference type="EMBL" id="CAI5456645.1"/>
    </source>
</evidence>
<feature type="chain" id="PRO_5040532305" description="Zinc metalloproteinase" evidence="13 16">
    <location>
        <begin position="31"/>
        <end position="691"/>
    </location>
</feature>
<dbReference type="InterPro" id="IPR024079">
    <property type="entry name" value="MetalloPept_cat_dom_sf"/>
</dbReference>
<feature type="domain" description="CUB" evidence="18">
    <location>
        <begin position="352"/>
        <end position="466"/>
    </location>
</feature>
<dbReference type="SUPFAM" id="SSF55486">
    <property type="entry name" value="Metalloproteases ('zincins'), catalytic domain"/>
    <property type="match status" value="1"/>
</dbReference>
<keyword evidence="10" id="KW-0865">Zymogen</keyword>
<comment type="caution">
    <text evidence="20">The sequence shown here is derived from an EMBL/GenBank/DDBJ whole genome shotgun (WGS) entry which is preliminary data.</text>
</comment>
<feature type="binding site" evidence="15">
    <location>
        <position position="208"/>
    </location>
    <ligand>
        <name>Zn(2+)</name>
        <dbReference type="ChEBI" id="CHEBI:29105"/>
        <note>catalytic</note>
    </ligand>
</feature>
<evidence type="ECO:0000256" key="14">
    <source>
        <dbReference type="PROSITE-ProRule" id="PRU00059"/>
    </source>
</evidence>
<dbReference type="SMART" id="SM00042">
    <property type="entry name" value="CUB"/>
    <property type="match status" value="1"/>
</dbReference>